<keyword evidence="2" id="KW-1185">Reference proteome</keyword>
<accession>A0A238KDG0</accession>
<reference evidence="2" key="1">
    <citation type="submission" date="2017-05" db="EMBL/GenBank/DDBJ databases">
        <authorList>
            <person name="Rodrigo-Torres L."/>
            <person name="Arahal R. D."/>
            <person name="Lucena T."/>
        </authorList>
    </citation>
    <scope>NUCLEOTIDE SEQUENCE [LARGE SCALE GENOMIC DNA]</scope>
    <source>
        <strain evidence="2">CECT 8868</strain>
    </source>
</reference>
<sequence>MLPFLTVLDAWGQGVGSLIRIKAQERKPLYTAPVLFLSVSLGAGGHDAEDWRALDGIAVDLQDATGWTPSTVEHVAGAYLPSKYDLLTRVIMRRIIAAKDPEADLGKDKEYTDWDALGSKLDTWLAP</sequence>
<evidence type="ECO:0000313" key="2">
    <source>
        <dbReference type="Proteomes" id="UP000203464"/>
    </source>
</evidence>
<proteinExistence type="predicted"/>
<organism evidence="1 2">
    <name type="scientific">Octadecabacter ascidiaceicola</name>
    <dbReference type="NCBI Taxonomy" id="1655543"/>
    <lineage>
        <taxon>Bacteria</taxon>
        <taxon>Pseudomonadati</taxon>
        <taxon>Pseudomonadota</taxon>
        <taxon>Alphaproteobacteria</taxon>
        <taxon>Rhodobacterales</taxon>
        <taxon>Roseobacteraceae</taxon>
        <taxon>Octadecabacter</taxon>
    </lineage>
</organism>
<name>A0A238KDG0_9RHOB</name>
<dbReference type="Proteomes" id="UP000203464">
    <property type="component" value="Unassembled WGS sequence"/>
</dbReference>
<evidence type="ECO:0000313" key="1">
    <source>
        <dbReference type="EMBL" id="SMX40232.1"/>
    </source>
</evidence>
<dbReference type="AlphaFoldDB" id="A0A238KDG0"/>
<gene>
    <name evidence="1" type="ORF">OCA8868_02325</name>
</gene>
<dbReference type="OrthoDB" id="9795729at2"/>
<dbReference type="EMBL" id="FXYD01000003">
    <property type="protein sequence ID" value="SMX40232.1"/>
    <property type="molecule type" value="Genomic_DNA"/>
</dbReference>
<protein>
    <submittedName>
        <fullName evidence="1">Protoporphyrinogen oxidase</fullName>
    </submittedName>
</protein>